<reference evidence="2" key="1">
    <citation type="journal article" date="2021" name="bioRxiv">
        <title>Whole Genome Assembly and Annotation of Northern Wild Rice, Zizania palustris L., Supports a Whole Genome Duplication in the Zizania Genus.</title>
        <authorList>
            <person name="Haas M."/>
            <person name="Kono T."/>
            <person name="Macchietto M."/>
            <person name="Millas R."/>
            <person name="McGilp L."/>
            <person name="Shao M."/>
            <person name="Duquette J."/>
            <person name="Hirsch C.N."/>
            <person name="Kimball J."/>
        </authorList>
    </citation>
    <scope>NUCLEOTIDE SEQUENCE</scope>
    <source>
        <tissue evidence="2">Fresh leaf tissue</tissue>
    </source>
</reference>
<dbReference type="PANTHER" id="PTHR37724">
    <property type="entry name" value="OS02G0564300 PROTEIN"/>
    <property type="match status" value="1"/>
</dbReference>
<name>A0A8J5S9V5_ZIZPA</name>
<dbReference type="EMBL" id="JAAALK010000287">
    <property type="protein sequence ID" value="KAG8058975.1"/>
    <property type="molecule type" value="Genomic_DNA"/>
</dbReference>
<feature type="compositionally biased region" description="Basic and acidic residues" evidence="1">
    <location>
        <begin position="318"/>
        <end position="340"/>
    </location>
</feature>
<dbReference type="AlphaFoldDB" id="A0A8J5S9V5"/>
<feature type="compositionally biased region" description="Basic and acidic residues" evidence="1">
    <location>
        <begin position="545"/>
        <end position="556"/>
    </location>
</feature>
<feature type="compositionally biased region" description="Polar residues" evidence="1">
    <location>
        <begin position="294"/>
        <end position="305"/>
    </location>
</feature>
<feature type="compositionally biased region" description="Basic and acidic residues" evidence="1">
    <location>
        <begin position="514"/>
        <end position="524"/>
    </location>
</feature>
<dbReference type="OrthoDB" id="1747509at2759"/>
<organism evidence="2 3">
    <name type="scientific">Zizania palustris</name>
    <name type="common">Northern wild rice</name>
    <dbReference type="NCBI Taxonomy" id="103762"/>
    <lineage>
        <taxon>Eukaryota</taxon>
        <taxon>Viridiplantae</taxon>
        <taxon>Streptophyta</taxon>
        <taxon>Embryophyta</taxon>
        <taxon>Tracheophyta</taxon>
        <taxon>Spermatophyta</taxon>
        <taxon>Magnoliopsida</taxon>
        <taxon>Liliopsida</taxon>
        <taxon>Poales</taxon>
        <taxon>Poaceae</taxon>
        <taxon>BOP clade</taxon>
        <taxon>Oryzoideae</taxon>
        <taxon>Oryzeae</taxon>
        <taxon>Zizaniinae</taxon>
        <taxon>Zizania</taxon>
    </lineage>
</organism>
<feature type="compositionally biased region" description="Acidic residues" evidence="1">
    <location>
        <begin position="255"/>
        <end position="267"/>
    </location>
</feature>
<feature type="region of interest" description="Disordered" evidence="1">
    <location>
        <begin position="237"/>
        <end position="593"/>
    </location>
</feature>
<protein>
    <submittedName>
        <fullName evidence="2">Uncharacterized protein</fullName>
    </submittedName>
</protein>
<evidence type="ECO:0000313" key="2">
    <source>
        <dbReference type="EMBL" id="KAG8058975.1"/>
    </source>
</evidence>
<feature type="compositionally biased region" description="Basic residues" evidence="1">
    <location>
        <begin position="560"/>
        <end position="573"/>
    </location>
</feature>
<dbReference type="PANTHER" id="PTHR37724:SF1">
    <property type="entry name" value="OS02G0564300 PROTEIN"/>
    <property type="match status" value="1"/>
</dbReference>
<proteinExistence type="predicted"/>
<feature type="region of interest" description="Disordered" evidence="1">
    <location>
        <begin position="188"/>
        <end position="223"/>
    </location>
</feature>
<evidence type="ECO:0000256" key="1">
    <source>
        <dbReference type="SAM" id="MobiDB-lite"/>
    </source>
</evidence>
<dbReference type="Proteomes" id="UP000729402">
    <property type="component" value="Unassembled WGS sequence"/>
</dbReference>
<sequence>MALLSAAAAQVSFLHSISSYGIRAPFPCEARPRAPLRRGDLAIRMGGGPRTFPGGVSKWQWKRMQARKAKQLLKARLARERQLYEMRKRAELRDAVAHLELPWEPDSSAVAAAPNLLSVAADDQLKALADRFYRPGGVDLWNDRDGPKVFATPGTGRASARFFPKDAIHSVQPYALLGGGAEITPAARGSYSGATDRSDRAQGVRQNAAKKETHGVGGDHKPAVEYIERDGLWEPVNELDGGAHNNSSDRRWNDDDGDASDLEDMGDVDSQPKQRAAMVRRDRRKGSTARLEAANTTMAAGSSDFSDWHGNGVFSDQESTREDHLRQRWKERNSESESRWKRPMGRRQASSTDGRSAIGRHRVIGSNSFSDSEATSNGFEPKWRGRNREGAMNGVGRWNRSNGGSGNVARKGSMDDKFDSDSGSARDGSSRLEPEWNTWSRLKRGENGRGKPEPKHAAHTNKGERPGRFIKSSNGDGRRDRFVNHFPSDLEEPKWKPRRKEGAWASNGNGNGNGHREYSDDMNGRFRRGGNRAVRLSDANTTTTNDDKENGSKDGIGRNGSHRMSRNGGRRHRGDAYSLRPTSQLHSSGRERE</sequence>
<feature type="compositionally biased region" description="Basic and acidic residues" evidence="1">
    <location>
        <begin position="443"/>
        <end position="467"/>
    </location>
</feature>
<evidence type="ECO:0000313" key="3">
    <source>
        <dbReference type="Proteomes" id="UP000729402"/>
    </source>
</evidence>
<keyword evidence="3" id="KW-1185">Reference proteome</keyword>
<comment type="caution">
    <text evidence="2">The sequence shown here is derived from an EMBL/GenBank/DDBJ whole genome shotgun (WGS) entry which is preliminary data.</text>
</comment>
<reference evidence="2" key="2">
    <citation type="submission" date="2021-02" db="EMBL/GenBank/DDBJ databases">
        <authorList>
            <person name="Kimball J.A."/>
            <person name="Haas M.W."/>
            <person name="Macchietto M."/>
            <person name="Kono T."/>
            <person name="Duquette J."/>
            <person name="Shao M."/>
        </authorList>
    </citation>
    <scope>NUCLEOTIDE SEQUENCE</scope>
    <source>
        <tissue evidence="2">Fresh leaf tissue</tissue>
    </source>
</reference>
<feature type="compositionally biased region" description="Basic and acidic residues" evidence="1">
    <location>
        <begin position="209"/>
        <end position="223"/>
    </location>
</feature>
<gene>
    <name evidence="2" type="ORF">GUJ93_ZPchr0002g24316</name>
</gene>
<accession>A0A8J5S9V5</accession>
<feature type="compositionally biased region" description="Polar residues" evidence="1">
    <location>
        <begin position="365"/>
        <end position="378"/>
    </location>
</feature>